<dbReference type="EMBL" id="QGKY02000190">
    <property type="protein sequence ID" value="KAF2587920.1"/>
    <property type="molecule type" value="Genomic_DNA"/>
</dbReference>
<protein>
    <submittedName>
        <fullName evidence="1">Uncharacterized protein</fullName>
    </submittedName>
</protein>
<organism evidence="1">
    <name type="scientific">Brassica cretica</name>
    <name type="common">Mustard</name>
    <dbReference type="NCBI Taxonomy" id="69181"/>
    <lineage>
        <taxon>Eukaryota</taxon>
        <taxon>Viridiplantae</taxon>
        <taxon>Streptophyta</taxon>
        <taxon>Embryophyta</taxon>
        <taxon>Tracheophyta</taxon>
        <taxon>Spermatophyta</taxon>
        <taxon>Magnoliopsida</taxon>
        <taxon>eudicotyledons</taxon>
        <taxon>Gunneridae</taxon>
        <taxon>Pentapetalae</taxon>
        <taxon>rosids</taxon>
        <taxon>malvids</taxon>
        <taxon>Brassicales</taxon>
        <taxon>Brassicaceae</taxon>
        <taxon>Brassiceae</taxon>
        <taxon>Brassica</taxon>
    </lineage>
</organism>
<dbReference type="AlphaFoldDB" id="A0A8S9JZN0"/>
<name>A0A8S9JZN0_BRACR</name>
<dbReference type="PANTHER" id="PTHR31099:SF24">
    <property type="entry name" value="AMINOTRANSFERASE-LIKE PLANT MOBILE DOMAIN-CONTAINING PROTEIN"/>
    <property type="match status" value="1"/>
</dbReference>
<accession>A0A8S9JZN0</accession>
<gene>
    <name evidence="1" type="ORF">F2Q70_00038607</name>
</gene>
<reference evidence="1" key="1">
    <citation type="submission" date="2019-12" db="EMBL/GenBank/DDBJ databases">
        <title>Genome sequencing and annotation of Brassica cretica.</title>
        <authorList>
            <person name="Studholme D.J."/>
            <person name="Sarris P.F."/>
        </authorList>
    </citation>
    <scope>NUCLEOTIDE SEQUENCE</scope>
    <source>
        <strain evidence="1">PFS-102/07</strain>
        <tissue evidence="1">Leaf</tissue>
    </source>
</reference>
<proteinExistence type="predicted"/>
<sequence>MIVPSWPQPIPSADSLLRKINPEPLSFLFSFVGGRARPCHPFTDLFSSPVPSWWNVPEADSEAVPMAPLRRIVSCFFDDGPRSKIREGDLANIRRMYLIHPSVGMRSQPEFKHAPDGGAGEVAVYEAYLEAGFRGAIPSLIGEVSSFFGFSPSQLTPLTWRTLMALQVLGELHGFSIGVHEILYSYYFAPLANKDGCISPGFLCWRSGGEAHNGNSLAITLGDIPGNAVSSPVSVIYDEYQKVKARKRHLSYTPPLRLARAASSAGGLSSISSTSAKIMPNWDLLTDAHRRLTSEALLLRGQVQDMMACRDLLIQQVRASARWELMREWLEKRIVHWNREEEYRRHMFLSVGFNRQSENLTQAATPRYDLGINGEGGARAPLGSLDCVWDPEESGDSLVRSGDRGWNTDVSMIWTRRSYKNTWFLPLDPEIVLGPYRYVFVKIREPVGYPTSWRTVDVSRPVSFAGEAVAKLVMGIPRRFRWVTFLVRREALRHSRVWGNAVRSLVSVIYDEYQKVKARKRRLSNTPPPRLVRAALSAGSLSSISSTSAEILPNRDLLADAYRRFTSEALLLRGQVGVDEGVAGEARRSLESRGKEYRRHLFLSEGFNRQSENLSQAATPRSDLGIIGEGGVRAPLGSLDCVWDPEEPGGSSLDPEIFDWNPEAIGEPGGTVLRLPRQDYYRKSLTGLKGAGVGVVTQVPGLRCFPPRKFLIHVLFTLVLWGPRCALGYTGALGSFDSILRLAHTHSCFMSHTRFDSLWECHCGRTTFVRVGHDQRSLET</sequence>
<comment type="caution">
    <text evidence="1">The sequence shown here is derived from an EMBL/GenBank/DDBJ whole genome shotgun (WGS) entry which is preliminary data.</text>
</comment>
<evidence type="ECO:0000313" key="1">
    <source>
        <dbReference type="EMBL" id="KAF2587920.1"/>
    </source>
</evidence>
<dbReference type="PANTHER" id="PTHR31099">
    <property type="entry name" value="OS06G0165300 PROTEIN"/>
    <property type="match status" value="1"/>
</dbReference>